<feature type="transmembrane region" description="Helical" evidence="13">
    <location>
        <begin position="28"/>
        <end position="47"/>
    </location>
</feature>
<evidence type="ECO:0000256" key="13">
    <source>
        <dbReference type="SAM" id="Phobius"/>
    </source>
</evidence>
<dbReference type="PANTHER" id="PTHR30529">
    <property type="entry name" value="CYTOCHROME B561"/>
    <property type="match status" value="1"/>
</dbReference>
<feature type="transmembrane region" description="Helical" evidence="13">
    <location>
        <begin position="67"/>
        <end position="84"/>
    </location>
</feature>
<comment type="subcellular location">
    <subcellularLocation>
        <location evidence="2">Cell membrane</location>
        <topology evidence="2">Multi-pass membrane protein</topology>
    </subcellularLocation>
</comment>
<keyword evidence="3" id="KW-0813">Transport</keyword>
<evidence type="ECO:0000256" key="11">
    <source>
        <dbReference type="ARBA" id="ARBA00023136"/>
    </source>
</evidence>
<name>A0A2S9Q476_9HYPH</name>
<keyword evidence="9 13" id="KW-1133">Transmembrane helix</keyword>
<protein>
    <submittedName>
        <fullName evidence="15">Cytochrome B</fullName>
    </submittedName>
</protein>
<comment type="similarity">
    <text evidence="12">Belongs to the cytochrome b561 family.</text>
</comment>
<evidence type="ECO:0000313" key="16">
    <source>
        <dbReference type="Proteomes" id="UP000237682"/>
    </source>
</evidence>
<evidence type="ECO:0000256" key="6">
    <source>
        <dbReference type="ARBA" id="ARBA00022692"/>
    </source>
</evidence>
<dbReference type="OrthoDB" id="1247465at2"/>
<dbReference type="SUPFAM" id="SSF81342">
    <property type="entry name" value="Transmembrane di-heme cytochromes"/>
    <property type="match status" value="1"/>
</dbReference>
<keyword evidence="7" id="KW-0479">Metal-binding</keyword>
<dbReference type="InterPro" id="IPR016174">
    <property type="entry name" value="Di-haem_cyt_TM"/>
</dbReference>
<evidence type="ECO:0000256" key="4">
    <source>
        <dbReference type="ARBA" id="ARBA00022475"/>
    </source>
</evidence>
<dbReference type="InterPro" id="IPR011577">
    <property type="entry name" value="Cyt_b561_bac/Ni-Hgenase"/>
</dbReference>
<evidence type="ECO:0000256" key="1">
    <source>
        <dbReference type="ARBA" id="ARBA00001970"/>
    </source>
</evidence>
<feature type="domain" description="Cytochrome b561 bacterial/Ni-hydrogenase" evidence="14">
    <location>
        <begin position="21"/>
        <end position="195"/>
    </location>
</feature>
<proteinExistence type="inferred from homology"/>
<gene>
    <name evidence="15" type="ORF">C5L14_28115</name>
</gene>
<evidence type="ECO:0000313" key="15">
    <source>
        <dbReference type="EMBL" id="PRH84162.1"/>
    </source>
</evidence>
<evidence type="ECO:0000256" key="5">
    <source>
        <dbReference type="ARBA" id="ARBA00022617"/>
    </source>
</evidence>
<keyword evidence="8" id="KW-0249">Electron transport</keyword>
<evidence type="ECO:0000256" key="12">
    <source>
        <dbReference type="ARBA" id="ARBA00037975"/>
    </source>
</evidence>
<dbReference type="GO" id="GO:0022904">
    <property type="term" value="P:respiratory electron transport chain"/>
    <property type="evidence" value="ECO:0007669"/>
    <property type="project" value="InterPro"/>
</dbReference>
<dbReference type="GO" id="GO:0009055">
    <property type="term" value="F:electron transfer activity"/>
    <property type="evidence" value="ECO:0007669"/>
    <property type="project" value="InterPro"/>
</dbReference>
<keyword evidence="4" id="KW-1003">Cell membrane</keyword>
<dbReference type="Proteomes" id="UP000237682">
    <property type="component" value="Unassembled WGS sequence"/>
</dbReference>
<evidence type="ECO:0000256" key="7">
    <source>
        <dbReference type="ARBA" id="ARBA00022723"/>
    </source>
</evidence>
<comment type="cofactor">
    <cofactor evidence="1">
        <name>heme b</name>
        <dbReference type="ChEBI" id="CHEBI:60344"/>
    </cofactor>
</comment>
<feature type="transmembrane region" description="Helical" evidence="13">
    <location>
        <begin position="105"/>
        <end position="124"/>
    </location>
</feature>
<comment type="caution">
    <text evidence="15">The sequence shown here is derived from an EMBL/GenBank/DDBJ whole genome shotgun (WGS) entry which is preliminary data.</text>
</comment>
<dbReference type="AlphaFoldDB" id="A0A2S9Q476"/>
<dbReference type="GO" id="GO:0046872">
    <property type="term" value="F:metal ion binding"/>
    <property type="evidence" value="ECO:0007669"/>
    <property type="project" value="UniProtKB-KW"/>
</dbReference>
<dbReference type="Gene3D" id="1.20.950.20">
    <property type="entry name" value="Transmembrane di-heme cytochromes, Chain C"/>
    <property type="match status" value="1"/>
</dbReference>
<dbReference type="GO" id="GO:0020037">
    <property type="term" value="F:heme binding"/>
    <property type="evidence" value="ECO:0007669"/>
    <property type="project" value="TreeGrafter"/>
</dbReference>
<dbReference type="PANTHER" id="PTHR30529:SF1">
    <property type="entry name" value="CYTOCHROME B561 HOMOLOG 2"/>
    <property type="match status" value="1"/>
</dbReference>
<keyword evidence="6 13" id="KW-0812">Transmembrane</keyword>
<sequence>MRKTCPVTRVVMKGTASRSHRWSATGQFLHWSCAALILFMLGLGLAMVEWVEDQGQRFDLYQLHKSLGALVFLLMALRAAWRLLARAPVLPESMPRHERVLSKTVHVALYGLIFAMLVTGYVMISASPLPLPIQLPGGGHVPNLVAPDFELSERMKALHHRIAFVLIGLVLLHVAAAFKHWLWDRDGVLQSMLPGRG</sequence>
<dbReference type="GO" id="GO:0005886">
    <property type="term" value="C:plasma membrane"/>
    <property type="evidence" value="ECO:0007669"/>
    <property type="project" value="UniProtKB-SubCell"/>
</dbReference>
<evidence type="ECO:0000256" key="3">
    <source>
        <dbReference type="ARBA" id="ARBA00022448"/>
    </source>
</evidence>
<keyword evidence="11 13" id="KW-0472">Membrane</keyword>
<keyword evidence="16" id="KW-1185">Reference proteome</keyword>
<keyword evidence="5" id="KW-0349">Heme</keyword>
<dbReference type="InterPro" id="IPR052168">
    <property type="entry name" value="Cytochrome_b561_oxidase"/>
</dbReference>
<evidence type="ECO:0000259" key="14">
    <source>
        <dbReference type="Pfam" id="PF01292"/>
    </source>
</evidence>
<dbReference type="EMBL" id="PUEJ01000015">
    <property type="protein sequence ID" value="PRH84162.1"/>
    <property type="molecule type" value="Genomic_DNA"/>
</dbReference>
<evidence type="ECO:0000256" key="2">
    <source>
        <dbReference type="ARBA" id="ARBA00004651"/>
    </source>
</evidence>
<organism evidence="15 16">
    <name type="scientific">Labrys okinawensis</name>
    <dbReference type="NCBI Taxonomy" id="346911"/>
    <lineage>
        <taxon>Bacteria</taxon>
        <taxon>Pseudomonadati</taxon>
        <taxon>Pseudomonadota</taxon>
        <taxon>Alphaproteobacteria</taxon>
        <taxon>Hyphomicrobiales</taxon>
        <taxon>Xanthobacteraceae</taxon>
        <taxon>Labrys</taxon>
    </lineage>
</organism>
<keyword evidence="10" id="KW-0408">Iron</keyword>
<dbReference type="Pfam" id="PF01292">
    <property type="entry name" value="Ni_hydr_CYTB"/>
    <property type="match status" value="1"/>
</dbReference>
<evidence type="ECO:0000256" key="9">
    <source>
        <dbReference type="ARBA" id="ARBA00022989"/>
    </source>
</evidence>
<accession>A0A2S9Q476</accession>
<feature type="transmembrane region" description="Helical" evidence="13">
    <location>
        <begin position="162"/>
        <end position="182"/>
    </location>
</feature>
<evidence type="ECO:0000256" key="10">
    <source>
        <dbReference type="ARBA" id="ARBA00023004"/>
    </source>
</evidence>
<reference evidence="15 16" key="1">
    <citation type="submission" date="2018-02" db="EMBL/GenBank/DDBJ databases">
        <title>Whole genome sequencing of endophytic bacterium.</title>
        <authorList>
            <person name="Eedara R."/>
            <person name="Podile A.R."/>
        </authorList>
    </citation>
    <scope>NUCLEOTIDE SEQUENCE [LARGE SCALE GENOMIC DNA]</scope>
    <source>
        <strain evidence="15 16">RP1T</strain>
    </source>
</reference>
<evidence type="ECO:0000256" key="8">
    <source>
        <dbReference type="ARBA" id="ARBA00022982"/>
    </source>
</evidence>